<dbReference type="EC" id="4.2.2.n1" evidence="2"/>
<dbReference type="InterPro" id="IPR026044">
    <property type="entry name" value="MltA"/>
</dbReference>
<comment type="catalytic activity">
    <reaction evidence="1">
        <text>Exolytic cleavage of the (1-&gt;4)-beta-glycosidic linkage between N-acetylmuramic acid (MurNAc) and N-acetylglucosamine (GlcNAc) residues in peptidoglycan, from either the reducing or the non-reducing ends of the peptidoglycan chains, with concomitant formation of a 1,6-anhydrobond in the MurNAc residue.</text>
        <dbReference type="EC" id="4.2.2.n1"/>
    </reaction>
</comment>
<dbReference type="PIRSF" id="PIRSF019422">
    <property type="entry name" value="MltA"/>
    <property type="match status" value="1"/>
</dbReference>
<keyword evidence="3" id="KW-0456">Lyase</keyword>
<dbReference type="InterPro" id="IPR036908">
    <property type="entry name" value="RlpA-like_sf"/>
</dbReference>
<evidence type="ECO:0000256" key="6">
    <source>
        <dbReference type="SAM" id="SignalP"/>
    </source>
</evidence>
<feature type="domain" description="Lytic transglycosylase MltA" evidence="7">
    <location>
        <begin position="151"/>
        <end position="308"/>
    </location>
</feature>
<keyword evidence="6" id="KW-0732">Signal</keyword>
<dbReference type="InterPro" id="IPR010611">
    <property type="entry name" value="3D_dom"/>
</dbReference>
<dbReference type="Pfam" id="PF06725">
    <property type="entry name" value="3D"/>
    <property type="match status" value="1"/>
</dbReference>
<dbReference type="Gene3D" id="2.40.240.50">
    <property type="entry name" value="Barwin-like endoglucanases"/>
    <property type="match status" value="1"/>
</dbReference>
<dbReference type="SMART" id="SM00925">
    <property type="entry name" value="MltA"/>
    <property type="match status" value="1"/>
</dbReference>
<protein>
    <recommendedName>
        <fullName evidence="2">peptidoglycan lytic exotransglycosylase</fullName>
        <ecNumber evidence="2">4.2.2.n1</ecNumber>
    </recommendedName>
    <alternativeName>
        <fullName evidence="5">Murein hydrolase A</fullName>
    </alternativeName>
</protein>
<dbReference type="GO" id="GO:0008933">
    <property type="term" value="F:peptidoglycan lytic transglycosylase activity"/>
    <property type="evidence" value="ECO:0007669"/>
    <property type="project" value="TreeGrafter"/>
</dbReference>
<dbReference type="CDD" id="cd14668">
    <property type="entry name" value="mlta_B"/>
    <property type="match status" value="1"/>
</dbReference>
<dbReference type="OrthoDB" id="9783686at2"/>
<evidence type="ECO:0000256" key="2">
    <source>
        <dbReference type="ARBA" id="ARBA00012587"/>
    </source>
</evidence>
<dbReference type="CAZy" id="GH102">
    <property type="family name" value="Glycoside Hydrolase Family 102"/>
</dbReference>
<proteinExistence type="predicted"/>
<evidence type="ECO:0000256" key="4">
    <source>
        <dbReference type="ARBA" id="ARBA00023316"/>
    </source>
</evidence>
<feature type="signal peptide" evidence="6">
    <location>
        <begin position="1"/>
        <end position="23"/>
    </location>
</feature>
<dbReference type="SUPFAM" id="SSF50685">
    <property type="entry name" value="Barwin-like endoglucanases"/>
    <property type="match status" value="1"/>
</dbReference>
<dbReference type="PANTHER" id="PTHR30124:SF0">
    <property type="entry name" value="MEMBRANE-BOUND LYTIC MUREIN TRANSGLYCOSYLASE A"/>
    <property type="match status" value="1"/>
</dbReference>
<dbReference type="GO" id="GO:0019867">
    <property type="term" value="C:outer membrane"/>
    <property type="evidence" value="ECO:0007669"/>
    <property type="project" value="InterPro"/>
</dbReference>
<dbReference type="GO" id="GO:0004553">
    <property type="term" value="F:hydrolase activity, hydrolyzing O-glycosyl compounds"/>
    <property type="evidence" value="ECO:0007669"/>
    <property type="project" value="InterPro"/>
</dbReference>
<dbReference type="PROSITE" id="PS51257">
    <property type="entry name" value="PROKAR_LIPOPROTEIN"/>
    <property type="match status" value="1"/>
</dbReference>
<dbReference type="CDD" id="cd14485">
    <property type="entry name" value="mltA_like_LT_A"/>
    <property type="match status" value="1"/>
</dbReference>
<evidence type="ECO:0000256" key="1">
    <source>
        <dbReference type="ARBA" id="ARBA00001420"/>
    </source>
</evidence>
<evidence type="ECO:0000256" key="5">
    <source>
        <dbReference type="ARBA" id="ARBA00030918"/>
    </source>
</evidence>
<dbReference type="PANTHER" id="PTHR30124">
    <property type="entry name" value="MEMBRANE-BOUND LYTIC MUREIN TRANSGLYCOSYLASE A"/>
    <property type="match status" value="1"/>
</dbReference>
<dbReference type="InterPro" id="IPR005300">
    <property type="entry name" value="MltA_B"/>
</dbReference>
<dbReference type="GO" id="GO:0009253">
    <property type="term" value="P:peptidoglycan catabolic process"/>
    <property type="evidence" value="ECO:0007669"/>
    <property type="project" value="TreeGrafter"/>
</dbReference>
<dbReference type="STRING" id="522306.CAP2UW1_0260"/>
<organism evidence="8">
    <name type="scientific">Accumulibacter regalis</name>
    <dbReference type="NCBI Taxonomy" id="522306"/>
    <lineage>
        <taxon>Bacteria</taxon>
        <taxon>Pseudomonadati</taxon>
        <taxon>Pseudomonadota</taxon>
        <taxon>Betaproteobacteria</taxon>
        <taxon>Candidatus Accumulibacter</taxon>
    </lineage>
</organism>
<reference evidence="8" key="2">
    <citation type="submission" date="2009-09" db="EMBL/GenBank/DDBJ databases">
        <title>Complete sequence of chromosome of Candidatus Accumulibacter phosphatis clade IIA str. UW-1.</title>
        <authorList>
            <consortium name="US DOE Joint Genome Institute"/>
            <person name="Martin H.G."/>
            <person name="Ivanova N."/>
            <person name="Kunin V."/>
            <person name="Warnecke F."/>
            <person name="Barry K."/>
            <person name="He S."/>
            <person name="Salamov A."/>
            <person name="Szeto E."/>
            <person name="Dalin E."/>
            <person name="Pangilinan J.L."/>
            <person name="Lapidus A."/>
            <person name="Lowry S."/>
            <person name="Kyrpides N.C."/>
            <person name="McMahon K.D."/>
            <person name="Hugenholtz P."/>
        </authorList>
    </citation>
    <scope>NUCLEOTIDE SEQUENCE [LARGE SCALE GENOMIC DNA]</scope>
    <source>
        <strain evidence="8">UW-1</strain>
    </source>
</reference>
<reference evidence="8" key="1">
    <citation type="submission" date="2009-08" db="EMBL/GenBank/DDBJ databases">
        <authorList>
            <consortium name="US DOE Joint Genome Institute"/>
            <person name="Lucas S."/>
            <person name="Copeland A."/>
            <person name="Lapidus A."/>
            <person name="Glavina del Rio T."/>
            <person name="Dalin E."/>
            <person name="Tice H."/>
            <person name="Bruce D."/>
            <person name="Barry K."/>
            <person name="Pitluck S."/>
            <person name="Lowry S."/>
            <person name="Larimer F."/>
            <person name="Land M."/>
            <person name="Hauser L."/>
            <person name="Kyrpides N."/>
            <person name="Ivanova N."/>
            <person name="McMahon K.D."/>
            <person name="Hugenholtz P."/>
        </authorList>
    </citation>
    <scope>NUCLEOTIDE SEQUENCE</scope>
    <source>
        <strain evidence="8">UW-1</strain>
    </source>
</reference>
<feature type="chain" id="PRO_5002983816" description="peptidoglycan lytic exotransglycosylase" evidence="6">
    <location>
        <begin position="24"/>
        <end position="416"/>
    </location>
</feature>
<dbReference type="Gene3D" id="2.40.40.10">
    <property type="entry name" value="RlpA-like domain"/>
    <property type="match status" value="1"/>
</dbReference>
<sequence precursor="true">MPKSQSRRLLATALLTALLTACGGTNGTREVPAACPACPACPPCGTQAQPAATTTSPPSARLLQAARWSELPGWGDDDLAAAWPAFLLSCRALASRPQWPQWKTACDEAKGLTSPSTTTIRRFLEARLQPWLLTNSDGSTGGLVTGYYEPLLRGARTRGKPYLQPVLGVPTDLLTIDLGAVLPELKNMRLRGRLDGNKVVPYYSRAEITSREKDSPDRALLWVDDPVELFFLQVQGSGRVKLPDGSMTRLAYADQNGHPYQSIGRVLVDRGELTLDQVSMQGIKQWARANPARVGELLNANPSYVFFREQAIKSGQNGAAEGPSGALGVPLTPERSIAVDPRHVPLGAPVFLSTSLPASTTPLRRLVLAQDTGGAIRGVVRADLFWGFGAQAGMQAGRMKQQGQMWVLLPPGAAPE</sequence>
<gene>
    <name evidence="8" type="ordered locus">CAP2UW1_0260</name>
</gene>
<dbReference type="HOGENOM" id="CLU_037751_0_0_4"/>
<dbReference type="EMBL" id="CP001715">
    <property type="protein sequence ID" value="ACV33617.1"/>
    <property type="molecule type" value="Genomic_DNA"/>
</dbReference>
<evidence type="ECO:0000256" key="3">
    <source>
        <dbReference type="ARBA" id="ARBA00023239"/>
    </source>
</evidence>
<name>C7RJQ3_ACCRE</name>
<dbReference type="Pfam" id="PF03562">
    <property type="entry name" value="MltA"/>
    <property type="match status" value="1"/>
</dbReference>
<dbReference type="GO" id="GO:0071555">
    <property type="term" value="P:cell wall organization"/>
    <property type="evidence" value="ECO:0007669"/>
    <property type="project" value="UniProtKB-KW"/>
</dbReference>
<accession>C7RJQ3</accession>
<evidence type="ECO:0000313" key="8">
    <source>
        <dbReference type="EMBL" id="ACV33617.1"/>
    </source>
</evidence>
<dbReference type="AlphaFoldDB" id="C7RJQ3"/>
<keyword evidence="4" id="KW-0961">Cell wall biogenesis/degradation</keyword>
<evidence type="ECO:0000259" key="7">
    <source>
        <dbReference type="SMART" id="SM00925"/>
    </source>
</evidence>
<dbReference type="eggNOG" id="COG2821">
    <property type="taxonomic scope" value="Bacteria"/>
</dbReference>
<dbReference type="KEGG" id="app:CAP2UW1_0260"/>
<dbReference type="GO" id="GO:0009254">
    <property type="term" value="P:peptidoglycan turnover"/>
    <property type="evidence" value="ECO:0007669"/>
    <property type="project" value="InterPro"/>
</dbReference>